<dbReference type="EMBL" id="KN714681">
    <property type="protein sequence ID" value="KUI55550.1"/>
    <property type="molecule type" value="Genomic_DNA"/>
</dbReference>
<evidence type="ECO:0000313" key="4">
    <source>
        <dbReference type="EMBL" id="KUI55550.1"/>
    </source>
</evidence>
<name>A0A194UV22_CYTMA</name>
<evidence type="ECO:0000256" key="2">
    <source>
        <dbReference type="SAM" id="MobiDB-lite"/>
    </source>
</evidence>
<dbReference type="GO" id="GO:0008270">
    <property type="term" value="F:zinc ion binding"/>
    <property type="evidence" value="ECO:0007669"/>
    <property type="project" value="UniProtKB-KW"/>
</dbReference>
<feature type="compositionally biased region" description="Acidic residues" evidence="2">
    <location>
        <begin position="101"/>
        <end position="114"/>
    </location>
</feature>
<dbReference type="Proteomes" id="UP000078576">
    <property type="component" value="Unassembled WGS sequence"/>
</dbReference>
<proteinExistence type="predicted"/>
<dbReference type="InterPro" id="IPR036236">
    <property type="entry name" value="Znf_C2H2_sf"/>
</dbReference>
<feature type="region of interest" description="Disordered" evidence="2">
    <location>
        <begin position="357"/>
        <end position="412"/>
    </location>
</feature>
<dbReference type="STRING" id="694573.A0A194UV22"/>
<gene>
    <name evidence="4" type="ORF">VP1G_02868</name>
</gene>
<feature type="region of interest" description="Disordered" evidence="2">
    <location>
        <begin position="195"/>
        <end position="239"/>
    </location>
</feature>
<dbReference type="InterPro" id="IPR013087">
    <property type="entry name" value="Znf_C2H2_type"/>
</dbReference>
<dbReference type="OrthoDB" id="2152896at2759"/>
<dbReference type="AlphaFoldDB" id="A0A194UV22"/>
<sequence length="412" mass="44616">MNAARQSHSRTNSHTIIPGPLNASHRVARRKSVSNNNANIVAAAAAAMGDMNDKVPALPISINSRRLSKSGAGGLPSPPASMPAHRFLNMDVQQSEHQDSAIDDQDNASPEEGDSFQNGRVRRASDGQPHAKEGRRFNRPELRCEHCGKGYKHSSCLTKHLWEHTPEWSYTSKLLISKHQQVQLLEAASVLVAMNNQPTSPPDSARESSPSVFGGSSEPMDGRSSANTTPPPQLETMHSGEGERYHFSPLSPFNGDIMRSGLARSLQAAPSESSYATSVPFGSGFGYHRQYLEPSPPPAGSSISGEADHLVKGVAMLSCSYNSNSGSQAGQLPQDIPDIPPIPAHFLSHASLGESPFLSSFPTQAPESFTRGDRRRGSEDVRMENGDDDDMRSRARSDEYDVNDGFFGRMEE</sequence>
<feature type="region of interest" description="Disordered" evidence="2">
    <location>
        <begin position="1"/>
        <end position="23"/>
    </location>
</feature>
<protein>
    <recommendedName>
        <fullName evidence="3">C2H2-type domain-containing protein</fullName>
    </recommendedName>
</protein>
<feature type="compositionally biased region" description="Polar residues" evidence="2">
    <location>
        <begin position="1"/>
        <end position="15"/>
    </location>
</feature>
<feature type="compositionally biased region" description="Basic and acidic residues" evidence="2">
    <location>
        <begin position="370"/>
        <end position="399"/>
    </location>
</feature>
<feature type="compositionally biased region" description="Basic and acidic residues" evidence="2">
    <location>
        <begin position="123"/>
        <end position="137"/>
    </location>
</feature>
<feature type="domain" description="C2H2-type" evidence="3">
    <location>
        <begin position="142"/>
        <end position="169"/>
    </location>
</feature>
<keyword evidence="1" id="KW-0863">Zinc-finger</keyword>
<feature type="compositionally biased region" description="Polar residues" evidence="2">
    <location>
        <begin position="357"/>
        <end position="367"/>
    </location>
</feature>
<evidence type="ECO:0000313" key="5">
    <source>
        <dbReference type="Proteomes" id="UP000078576"/>
    </source>
</evidence>
<dbReference type="PROSITE" id="PS00028">
    <property type="entry name" value="ZINC_FINGER_C2H2_1"/>
    <property type="match status" value="1"/>
</dbReference>
<organism evidence="4 5">
    <name type="scientific">Cytospora mali</name>
    <name type="common">Apple Valsa canker fungus</name>
    <name type="synonym">Valsa mali</name>
    <dbReference type="NCBI Taxonomy" id="578113"/>
    <lineage>
        <taxon>Eukaryota</taxon>
        <taxon>Fungi</taxon>
        <taxon>Dikarya</taxon>
        <taxon>Ascomycota</taxon>
        <taxon>Pezizomycotina</taxon>
        <taxon>Sordariomycetes</taxon>
        <taxon>Sordariomycetidae</taxon>
        <taxon>Diaporthales</taxon>
        <taxon>Cytosporaceae</taxon>
        <taxon>Cytospora</taxon>
    </lineage>
</organism>
<accession>A0A194UV22</accession>
<dbReference type="PROSITE" id="PS50157">
    <property type="entry name" value="ZINC_FINGER_C2H2_2"/>
    <property type="match status" value="1"/>
</dbReference>
<evidence type="ECO:0000259" key="3">
    <source>
        <dbReference type="PROSITE" id="PS50157"/>
    </source>
</evidence>
<keyword evidence="1" id="KW-0479">Metal-binding</keyword>
<keyword evidence="1" id="KW-0862">Zinc</keyword>
<dbReference type="SUPFAM" id="SSF57667">
    <property type="entry name" value="beta-beta-alpha zinc fingers"/>
    <property type="match status" value="1"/>
</dbReference>
<reference evidence="5" key="1">
    <citation type="submission" date="2014-12" db="EMBL/GenBank/DDBJ databases">
        <title>Genome Sequence of Valsa Canker Pathogens Uncovers a Specific Adaption of Colonization on Woody Bark.</title>
        <authorList>
            <person name="Yin Z."/>
            <person name="Liu H."/>
            <person name="Gao X."/>
            <person name="Li Z."/>
            <person name="Song N."/>
            <person name="Ke X."/>
            <person name="Dai Q."/>
            <person name="Wu Y."/>
            <person name="Sun Y."/>
            <person name="Xu J.-R."/>
            <person name="Kang Z.K."/>
            <person name="Wang L."/>
            <person name="Huang L."/>
        </authorList>
    </citation>
    <scope>NUCLEOTIDE SEQUENCE [LARGE SCALE GENOMIC DNA]</scope>
    <source>
        <strain evidence="5">SXYL134</strain>
    </source>
</reference>
<evidence type="ECO:0000256" key="1">
    <source>
        <dbReference type="PROSITE-ProRule" id="PRU00042"/>
    </source>
</evidence>
<keyword evidence="5" id="KW-1185">Reference proteome</keyword>
<feature type="region of interest" description="Disordered" evidence="2">
    <location>
        <begin position="93"/>
        <end position="137"/>
    </location>
</feature>